<dbReference type="OrthoDB" id="2160351at2759"/>
<dbReference type="Gene3D" id="1.10.510.10">
    <property type="entry name" value="Transferase(Phosphotransferase) domain 1"/>
    <property type="match status" value="1"/>
</dbReference>
<keyword evidence="6 11" id="KW-0547">Nucleotide-binding</keyword>
<evidence type="ECO:0000259" key="13">
    <source>
        <dbReference type="PROSITE" id="PS50011"/>
    </source>
</evidence>
<dbReference type="GO" id="GO:0005737">
    <property type="term" value="C:cytoplasm"/>
    <property type="evidence" value="ECO:0007669"/>
    <property type="project" value="TreeGrafter"/>
</dbReference>
<evidence type="ECO:0000256" key="2">
    <source>
        <dbReference type="ARBA" id="ARBA00008776"/>
    </source>
</evidence>
<evidence type="ECO:0000256" key="12">
    <source>
        <dbReference type="SAM" id="MobiDB-lite"/>
    </source>
</evidence>
<dbReference type="InterPro" id="IPR031774">
    <property type="entry name" value="SF3A3_dom"/>
</dbReference>
<dbReference type="Pfam" id="PF12108">
    <property type="entry name" value="SF3a60_bindingd"/>
    <property type="match status" value="1"/>
</dbReference>
<dbReference type="Pfam" id="PF00069">
    <property type="entry name" value="Pkinase"/>
    <property type="match status" value="2"/>
</dbReference>
<dbReference type="Pfam" id="PF11931">
    <property type="entry name" value="SF3a60_Prp9_C"/>
    <property type="match status" value="1"/>
</dbReference>
<dbReference type="GO" id="GO:0000398">
    <property type="term" value="P:mRNA splicing, via spliceosome"/>
    <property type="evidence" value="ECO:0007669"/>
    <property type="project" value="InterPro"/>
</dbReference>
<dbReference type="PANTHER" id="PTHR48012">
    <property type="entry name" value="STERILE20-LIKE KINASE, ISOFORM B-RELATED"/>
    <property type="match status" value="1"/>
</dbReference>
<feature type="binding site" evidence="11">
    <location>
        <position position="35"/>
    </location>
    <ligand>
        <name>ATP</name>
        <dbReference type="ChEBI" id="CHEBI:30616"/>
    </ligand>
</feature>
<dbReference type="Proteomes" id="UP000663699">
    <property type="component" value="Chromosome 4"/>
</dbReference>
<evidence type="ECO:0000256" key="1">
    <source>
        <dbReference type="ARBA" id="ARBA00004123"/>
    </source>
</evidence>
<evidence type="ECO:0000256" key="11">
    <source>
        <dbReference type="PROSITE-ProRule" id="PRU10141"/>
    </source>
</evidence>
<keyword evidence="7" id="KW-0863">Zinc-finger</keyword>
<gene>
    <name evidence="15" type="ORF">MERGE_002249</name>
</gene>
<dbReference type="InterPro" id="IPR050629">
    <property type="entry name" value="STE20/SPS1-PAK"/>
</dbReference>
<dbReference type="Pfam" id="PF16837">
    <property type="entry name" value="SF3A3"/>
    <property type="match status" value="1"/>
</dbReference>
<dbReference type="AlphaFoldDB" id="A0A899FXD2"/>
<evidence type="ECO:0000256" key="7">
    <source>
        <dbReference type="ARBA" id="ARBA00022771"/>
    </source>
</evidence>
<keyword evidence="10" id="KW-0539">Nucleus</keyword>
<dbReference type="GO" id="GO:0003723">
    <property type="term" value="F:RNA binding"/>
    <property type="evidence" value="ECO:0007669"/>
    <property type="project" value="InterPro"/>
</dbReference>
<comment type="similarity">
    <text evidence="2">Belongs to the SF3A3 family.</text>
</comment>
<dbReference type="InterPro" id="IPR036236">
    <property type="entry name" value="Znf_C2H2_sf"/>
</dbReference>
<organism evidence="15 16">
    <name type="scientific">Pneumocystis wakefieldiae</name>
    <dbReference type="NCBI Taxonomy" id="38082"/>
    <lineage>
        <taxon>Eukaryota</taxon>
        <taxon>Fungi</taxon>
        <taxon>Dikarya</taxon>
        <taxon>Ascomycota</taxon>
        <taxon>Taphrinomycotina</taxon>
        <taxon>Pneumocystomycetes</taxon>
        <taxon>Pneumocystaceae</taxon>
        <taxon>Pneumocystis</taxon>
    </lineage>
</organism>
<dbReference type="Pfam" id="PF12171">
    <property type="entry name" value="zf-C2H2_jaz"/>
    <property type="match status" value="1"/>
</dbReference>
<dbReference type="InterPro" id="IPR000719">
    <property type="entry name" value="Prot_kinase_dom"/>
</dbReference>
<dbReference type="PROSITE" id="PS00107">
    <property type="entry name" value="PROTEIN_KINASE_ATP"/>
    <property type="match status" value="1"/>
</dbReference>
<feature type="region of interest" description="Disordered" evidence="12">
    <location>
        <begin position="661"/>
        <end position="686"/>
    </location>
</feature>
<evidence type="ECO:0000256" key="6">
    <source>
        <dbReference type="ARBA" id="ARBA00022741"/>
    </source>
</evidence>
<evidence type="ECO:0000256" key="4">
    <source>
        <dbReference type="ARBA" id="ARBA00022553"/>
    </source>
</evidence>
<dbReference type="Gene3D" id="3.30.160.60">
    <property type="entry name" value="Classic Zinc Finger"/>
    <property type="match status" value="1"/>
</dbReference>
<feature type="compositionally biased region" description="Basic and acidic residues" evidence="12">
    <location>
        <begin position="666"/>
        <end position="686"/>
    </location>
</feature>
<proteinExistence type="inferred from homology"/>
<dbReference type="EMBL" id="CP054535">
    <property type="protein sequence ID" value="QSL64945.1"/>
    <property type="molecule type" value="Genomic_DNA"/>
</dbReference>
<evidence type="ECO:0000256" key="8">
    <source>
        <dbReference type="ARBA" id="ARBA00022833"/>
    </source>
</evidence>
<keyword evidence="9 11" id="KW-0067">ATP-binding</keyword>
<dbReference type="InterPro" id="IPR011009">
    <property type="entry name" value="Kinase-like_dom_sf"/>
</dbReference>
<keyword evidence="16" id="KW-1185">Reference proteome</keyword>
<keyword evidence="8" id="KW-0862">Zinc</keyword>
<dbReference type="Gene3D" id="3.30.200.20">
    <property type="entry name" value="Phosphorylase Kinase, domain 1"/>
    <property type="match status" value="1"/>
</dbReference>
<dbReference type="GO" id="GO:0005524">
    <property type="term" value="F:ATP binding"/>
    <property type="evidence" value="ECO:0007669"/>
    <property type="project" value="UniProtKB-UniRule"/>
</dbReference>
<comment type="subcellular location">
    <subcellularLocation>
        <location evidence="1">Nucleus</location>
    </subcellularLocation>
</comment>
<dbReference type="SMART" id="SM00451">
    <property type="entry name" value="ZnF_U1"/>
    <property type="match status" value="1"/>
</dbReference>
<dbReference type="GO" id="GO:0008270">
    <property type="term" value="F:zinc ion binding"/>
    <property type="evidence" value="ECO:0007669"/>
    <property type="project" value="UniProtKB-KW"/>
</dbReference>
<dbReference type="InterPro" id="IPR003604">
    <property type="entry name" value="Matrin/U1-like-C_Znf_C2H2"/>
</dbReference>
<keyword evidence="4" id="KW-0597">Phosphoprotein</keyword>
<dbReference type="PANTHER" id="PTHR48012:SF27">
    <property type="entry name" value="SERINE_THREONINE-PROTEIN KINASE SID1"/>
    <property type="match status" value="1"/>
</dbReference>
<dbReference type="InterPro" id="IPR024598">
    <property type="entry name" value="SF3a60/Prp9_C"/>
</dbReference>
<dbReference type="SUPFAM" id="SSF56112">
    <property type="entry name" value="Protein kinase-like (PK-like)"/>
    <property type="match status" value="1"/>
</dbReference>
<evidence type="ECO:0000256" key="9">
    <source>
        <dbReference type="ARBA" id="ARBA00022840"/>
    </source>
</evidence>
<evidence type="ECO:0000256" key="5">
    <source>
        <dbReference type="ARBA" id="ARBA00022723"/>
    </source>
</evidence>
<feature type="domain" description="Matrin-type" evidence="14">
    <location>
        <begin position="789"/>
        <end position="820"/>
    </location>
</feature>
<evidence type="ECO:0000259" key="14">
    <source>
        <dbReference type="PROSITE" id="PS50171"/>
    </source>
</evidence>
<dbReference type="InterPro" id="IPR013087">
    <property type="entry name" value="Znf_C2H2_type"/>
</dbReference>
<dbReference type="PROSITE" id="PS50011">
    <property type="entry name" value="PROTEIN_KINASE_DOM"/>
    <property type="match status" value="1"/>
</dbReference>
<feature type="domain" description="Protein kinase" evidence="13">
    <location>
        <begin position="6"/>
        <end position="226"/>
    </location>
</feature>
<keyword evidence="5" id="KW-0479">Metal-binding</keyword>
<reference evidence="15" key="1">
    <citation type="submission" date="2020-06" db="EMBL/GenBank/DDBJ databases">
        <title>Genomes of multiple members of Pneumocystis genus reveal paths to human pathogen Pneumocystis jirovecii.</title>
        <authorList>
            <person name="Cisse O.H."/>
            <person name="Ma L."/>
            <person name="Dekker J."/>
            <person name="Khil P."/>
            <person name="Jo J."/>
            <person name="Brenchley J."/>
            <person name="Blair R."/>
            <person name="Pahar B."/>
            <person name="Chabe M."/>
            <person name="Van Rompay K.A."/>
            <person name="Keesler R."/>
            <person name="Sukura A."/>
            <person name="Hirsch V."/>
            <person name="Kutty G."/>
            <person name="Liu Y."/>
            <person name="Peng L."/>
            <person name="Chen J."/>
            <person name="Song J."/>
            <person name="Weissenbacher-Lang C."/>
            <person name="Xu J."/>
            <person name="Upham N.S."/>
            <person name="Stajich J.E."/>
            <person name="Cuomo C.A."/>
            <person name="Cushion M.T."/>
            <person name="Kovacs J.A."/>
        </authorList>
    </citation>
    <scope>NUCLEOTIDE SEQUENCE</scope>
    <source>
        <strain evidence="15">2A</strain>
    </source>
</reference>
<evidence type="ECO:0000256" key="10">
    <source>
        <dbReference type="ARBA" id="ARBA00023242"/>
    </source>
</evidence>
<dbReference type="EC" id="2.7.11.1" evidence="3"/>
<dbReference type="GO" id="GO:0004674">
    <property type="term" value="F:protein serine/threonine kinase activity"/>
    <property type="evidence" value="ECO:0007669"/>
    <property type="project" value="UniProtKB-EC"/>
</dbReference>
<protein>
    <recommendedName>
        <fullName evidence="3">non-specific serine/threonine protein kinase</fullName>
        <ecNumber evidence="3">2.7.11.1</ecNumber>
    </recommendedName>
</protein>
<sequence>MDDAQYTLLEKLGTGSFGVVWKAVRRKTGEIVAIKQIDLDSTDDDIAEIQREISLLSGWTQVVDCDGLKPGPFTEAQIAILCKELLEGLCYLHSEGKIHRDIKGRGMCQVKLADFGVAAQLSSHKSRRNTFVGTPFWMAPEVIRQAGYDYKADVWSLGITAIELARGEPPLSEYHPMRVLFLIPKAKPPVLEGNYSKEFKDFVSLCLIKDARARPSAKDLLKHKFIKSAGKPSLLQELLERRQEWDIRRGDRPNRTYVETIDTLPNDNHEEWNFDTIKPNIVLESESTGTIRKNIHETTTALRRIDLNVYDSDTIKAHSHNVQSNPLKNEISPTLIASEKHDIKENTEKSRSVINSQTYSKIKKPYRIMFKKSLAIFLILFESTHSRHISFKITFQKIKDIHLLDLAIADRLAQDNRKIKDRLSQEHDVAKFLDRIAEQSKKLLDIYTSEDKYFDMAGWGFIDLFVFFRTQTSNETLTSSGSEFEEFYRQLRDIKDFHRRYPNGKVENFEELYKKNPEDDEISKIFSGEENYGRFFDLNVLHEQWLNLKGVKYISYTKYLDFYDKFSSIHPRIKNENYFRYLVNLESYLESFYKRINPLEDYNKIISGIEADFEKEWSSGKLLELIVPMVNTGLISEDIFCDACNKNYSKKTVYDAHLTSKKHKKAEQAKKNENNNDKKINDDTNEHNTVPKIDLLKKRILVKKEYFIQRLSSLLNSEREATKRNVVRKQTLTDRERQAELETVDNEETIIEEVEEDDRIWNPLKLPLGWDGKPIPFWLWKLHGLGVEYPCEICGNFIYMGRKAFDKHFMEWRHVHGLRCLGIQNSVLFKEITSIDDALALWEKLKSDKKNNDRILESAIEMEDDQGNVMSEKVYNDLKNQGLL</sequence>
<name>A0A899FXD2_9ASCO</name>
<dbReference type="InterPro" id="IPR021966">
    <property type="entry name" value="SF3a60_bindingd"/>
</dbReference>
<accession>A0A899FXD2</accession>
<evidence type="ECO:0000313" key="16">
    <source>
        <dbReference type="Proteomes" id="UP000663699"/>
    </source>
</evidence>
<dbReference type="FunFam" id="1.10.510.10:FF:000421">
    <property type="entry name" value="Serine/threonine-protein kinase PAK 6"/>
    <property type="match status" value="1"/>
</dbReference>
<dbReference type="GO" id="GO:0005681">
    <property type="term" value="C:spliceosomal complex"/>
    <property type="evidence" value="ECO:0007669"/>
    <property type="project" value="InterPro"/>
</dbReference>
<dbReference type="SUPFAM" id="SSF57667">
    <property type="entry name" value="beta-beta-alpha zinc fingers"/>
    <property type="match status" value="1"/>
</dbReference>
<dbReference type="PROSITE" id="PS50171">
    <property type="entry name" value="ZF_MATRIN"/>
    <property type="match status" value="1"/>
</dbReference>
<dbReference type="PROSITE" id="PS00028">
    <property type="entry name" value="ZINC_FINGER_C2H2_1"/>
    <property type="match status" value="1"/>
</dbReference>
<evidence type="ECO:0000313" key="15">
    <source>
        <dbReference type="EMBL" id="QSL64945.1"/>
    </source>
</evidence>
<evidence type="ECO:0000256" key="3">
    <source>
        <dbReference type="ARBA" id="ARBA00012513"/>
    </source>
</evidence>
<dbReference type="InterPro" id="IPR000690">
    <property type="entry name" value="Matrin/U1-C_Znf_C2H2"/>
</dbReference>
<dbReference type="InterPro" id="IPR017441">
    <property type="entry name" value="Protein_kinase_ATP_BS"/>
</dbReference>
<dbReference type="InterPro" id="IPR022755">
    <property type="entry name" value="Znf_C2H2_jaz"/>
</dbReference>